<dbReference type="Pfam" id="PF14382">
    <property type="entry name" value="ECR1_N"/>
    <property type="match status" value="1"/>
</dbReference>
<evidence type="ECO:0000256" key="1">
    <source>
        <dbReference type="ARBA" id="ARBA00004123"/>
    </source>
</evidence>
<evidence type="ECO:0000259" key="11">
    <source>
        <dbReference type="Pfam" id="PF21266"/>
    </source>
</evidence>
<dbReference type="InterPro" id="IPR048565">
    <property type="entry name" value="S1_RRP4"/>
</dbReference>
<dbReference type="GO" id="GO:0071034">
    <property type="term" value="P:CUT catabolic process"/>
    <property type="evidence" value="ECO:0007669"/>
    <property type="project" value="TreeGrafter"/>
</dbReference>
<feature type="compositionally biased region" description="Polar residues" evidence="8">
    <location>
        <begin position="14"/>
        <end position="27"/>
    </location>
</feature>
<dbReference type="GO" id="GO:0071051">
    <property type="term" value="P:poly(A)-dependent snoRNA 3'-end processing"/>
    <property type="evidence" value="ECO:0007669"/>
    <property type="project" value="TreeGrafter"/>
</dbReference>
<dbReference type="InterPro" id="IPR026699">
    <property type="entry name" value="Exosome_RNA_bind1/RRP40/RRP4"/>
</dbReference>
<dbReference type="Pfam" id="PF24244">
    <property type="entry name" value="Iec3-like_M"/>
    <property type="match status" value="1"/>
</dbReference>
<evidence type="ECO:0000256" key="2">
    <source>
        <dbReference type="ARBA" id="ARBA00009155"/>
    </source>
</evidence>
<name>A0A2I2FFE3_ASPCN</name>
<dbReference type="GeneID" id="36522132"/>
<dbReference type="GO" id="GO:0071028">
    <property type="term" value="P:nuclear mRNA surveillance"/>
    <property type="evidence" value="ECO:0007669"/>
    <property type="project" value="UniProtKB-ARBA"/>
</dbReference>
<accession>A0A2I2FFE3</accession>
<dbReference type="Pfam" id="PF21266">
    <property type="entry name" value="S1_RRP4"/>
    <property type="match status" value="1"/>
</dbReference>
<keyword evidence="6" id="KW-0539">Nucleus</keyword>
<feature type="domain" description="INO80 complex subunit 3 N-terminal" evidence="10">
    <location>
        <begin position="36"/>
        <end position="103"/>
    </location>
</feature>
<dbReference type="CDD" id="cd05789">
    <property type="entry name" value="S1_Rrp4"/>
    <property type="match status" value="1"/>
</dbReference>
<keyword evidence="5" id="KW-0694">RNA-binding</keyword>
<dbReference type="PANTHER" id="PTHR21321">
    <property type="entry name" value="PNAS-3 RELATED"/>
    <property type="match status" value="1"/>
</dbReference>
<dbReference type="FunFam" id="2.40.50.140:FF:000038">
    <property type="entry name" value="Exosome complex component RRP4"/>
    <property type="match status" value="1"/>
</dbReference>
<evidence type="ECO:0000256" key="3">
    <source>
        <dbReference type="ARBA" id="ARBA00022552"/>
    </source>
</evidence>
<keyword evidence="14" id="KW-1185">Reference proteome</keyword>
<comment type="subcellular location">
    <subcellularLocation>
        <location evidence="1">Nucleus</location>
    </subcellularLocation>
</comment>
<dbReference type="GO" id="GO:0000177">
    <property type="term" value="C:cytoplasmic exosome (RNase complex)"/>
    <property type="evidence" value="ECO:0007669"/>
    <property type="project" value="TreeGrafter"/>
</dbReference>
<feature type="region of interest" description="Disordered" evidence="8">
    <location>
        <begin position="174"/>
        <end position="193"/>
    </location>
</feature>
<dbReference type="GO" id="GO:0031011">
    <property type="term" value="C:Ino80 complex"/>
    <property type="evidence" value="ECO:0007669"/>
    <property type="project" value="InterPro"/>
</dbReference>
<feature type="region of interest" description="Disordered" evidence="8">
    <location>
        <begin position="1"/>
        <end position="27"/>
    </location>
</feature>
<evidence type="ECO:0000313" key="13">
    <source>
        <dbReference type="EMBL" id="PLB39350.1"/>
    </source>
</evidence>
<dbReference type="GO" id="GO:0003723">
    <property type="term" value="F:RNA binding"/>
    <property type="evidence" value="ECO:0007669"/>
    <property type="project" value="UniProtKB-KW"/>
</dbReference>
<keyword evidence="7" id="KW-0175">Coiled coil</keyword>
<protein>
    <submittedName>
        <fullName evidence="13">IEC3 subunit of the Ino80 complex, chromatin re-modelling-domain-containing protein</fullName>
    </submittedName>
</protein>
<evidence type="ECO:0000259" key="10">
    <source>
        <dbReference type="Pfam" id="PF14612"/>
    </source>
</evidence>
<dbReference type="SUPFAM" id="SSF110324">
    <property type="entry name" value="Ribosomal L27 protein-like"/>
    <property type="match status" value="1"/>
</dbReference>
<dbReference type="OrthoDB" id="1650at2759"/>
<dbReference type="GO" id="GO:0000176">
    <property type="term" value="C:nuclear exosome (RNase complex)"/>
    <property type="evidence" value="ECO:0007669"/>
    <property type="project" value="UniProtKB-ARBA"/>
</dbReference>
<dbReference type="InterPro" id="IPR025721">
    <property type="entry name" value="Exosome_cplx_N_dom"/>
</dbReference>
<keyword evidence="4" id="KW-0271">Exosome</keyword>
<evidence type="ECO:0000256" key="7">
    <source>
        <dbReference type="SAM" id="Coils"/>
    </source>
</evidence>
<dbReference type="SUPFAM" id="SSF50249">
    <property type="entry name" value="Nucleic acid-binding proteins"/>
    <property type="match status" value="1"/>
</dbReference>
<evidence type="ECO:0000313" key="14">
    <source>
        <dbReference type="Proteomes" id="UP000234585"/>
    </source>
</evidence>
<organism evidence="13 14">
    <name type="scientific">Aspergillus candidus</name>
    <dbReference type="NCBI Taxonomy" id="41067"/>
    <lineage>
        <taxon>Eukaryota</taxon>
        <taxon>Fungi</taxon>
        <taxon>Dikarya</taxon>
        <taxon>Ascomycota</taxon>
        <taxon>Pezizomycotina</taxon>
        <taxon>Eurotiomycetes</taxon>
        <taxon>Eurotiomycetidae</taxon>
        <taxon>Eurotiales</taxon>
        <taxon>Aspergillaceae</taxon>
        <taxon>Aspergillus</taxon>
        <taxon>Aspergillus subgen. Circumdati</taxon>
    </lineage>
</organism>
<dbReference type="STRING" id="41067.A0A2I2FFE3"/>
<gene>
    <name evidence="13" type="ORF">BDW47DRAFT_116687</name>
</gene>
<reference evidence="13 14" key="1">
    <citation type="submission" date="2017-12" db="EMBL/GenBank/DDBJ databases">
        <authorList>
            <consortium name="DOE Joint Genome Institute"/>
            <person name="Haridas S."/>
            <person name="Kjaerbolling I."/>
            <person name="Vesth T.C."/>
            <person name="Frisvad J.C."/>
            <person name="Nybo J.L."/>
            <person name="Theobald S."/>
            <person name="Kuo A."/>
            <person name="Bowyer P."/>
            <person name="Matsuda Y."/>
            <person name="Mondo S."/>
            <person name="Lyhne E.K."/>
            <person name="Kogle M.E."/>
            <person name="Clum A."/>
            <person name="Lipzen A."/>
            <person name="Salamov A."/>
            <person name="Ngan C.Y."/>
            <person name="Daum C."/>
            <person name="Chiniquy J."/>
            <person name="Barry K."/>
            <person name="LaButti K."/>
            <person name="Simmons B.A."/>
            <person name="Magnuson J.K."/>
            <person name="Mortensen U.H."/>
            <person name="Larsen T.O."/>
            <person name="Grigoriev I.V."/>
            <person name="Baker S.E."/>
            <person name="Andersen M.R."/>
            <person name="Nordberg H.P."/>
            <person name="Cantor M.N."/>
            <person name="Hua S.X."/>
        </authorList>
    </citation>
    <scope>NUCLEOTIDE SEQUENCE [LARGE SCALE GENOMIC DNA]</scope>
    <source>
        <strain evidence="13 14">CBS 102.13</strain>
    </source>
</reference>
<evidence type="ECO:0000256" key="5">
    <source>
        <dbReference type="ARBA" id="ARBA00022884"/>
    </source>
</evidence>
<proteinExistence type="inferred from homology"/>
<dbReference type="Proteomes" id="UP000234585">
    <property type="component" value="Unassembled WGS sequence"/>
</dbReference>
<evidence type="ECO:0000259" key="9">
    <source>
        <dbReference type="Pfam" id="PF14382"/>
    </source>
</evidence>
<evidence type="ECO:0000256" key="4">
    <source>
        <dbReference type="ARBA" id="ARBA00022835"/>
    </source>
</evidence>
<dbReference type="EMBL" id="KZ559130">
    <property type="protein sequence ID" value="PLB39350.1"/>
    <property type="molecule type" value="Genomic_DNA"/>
</dbReference>
<feature type="region of interest" description="Disordered" evidence="8">
    <location>
        <begin position="708"/>
        <end position="730"/>
    </location>
</feature>
<evidence type="ECO:0000256" key="6">
    <source>
        <dbReference type="ARBA" id="ARBA00023242"/>
    </source>
</evidence>
<dbReference type="InterPro" id="IPR032742">
    <property type="entry name" value="Iec3_N"/>
</dbReference>
<dbReference type="RefSeq" id="XP_024673362.1">
    <property type="nucleotide sequence ID" value="XM_024814972.1"/>
</dbReference>
<feature type="compositionally biased region" description="Pro residues" evidence="8">
    <location>
        <begin position="1"/>
        <end position="13"/>
    </location>
</feature>
<dbReference type="InterPro" id="IPR036612">
    <property type="entry name" value="KH_dom_type_1_sf"/>
</dbReference>
<dbReference type="GO" id="GO:0034475">
    <property type="term" value="P:U4 snRNA 3'-end processing"/>
    <property type="evidence" value="ECO:0007669"/>
    <property type="project" value="TreeGrafter"/>
</dbReference>
<dbReference type="FunFam" id="2.40.50.100:FF:000050">
    <property type="entry name" value="Exosome complex component rrp4 protein"/>
    <property type="match status" value="1"/>
</dbReference>
<feature type="region of interest" description="Disordered" evidence="8">
    <location>
        <begin position="262"/>
        <end position="365"/>
    </location>
</feature>
<dbReference type="Pfam" id="PF14612">
    <property type="entry name" value="Ino80_Iec3"/>
    <property type="match status" value="1"/>
</dbReference>
<dbReference type="SUPFAM" id="SSF54791">
    <property type="entry name" value="Eukaryotic type KH-domain (KH-domain type I)"/>
    <property type="match status" value="1"/>
</dbReference>
<dbReference type="Gene3D" id="2.40.50.100">
    <property type="match status" value="1"/>
</dbReference>
<dbReference type="GO" id="GO:0071035">
    <property type="term" value="P:nuclear polyadenylation-dependent rRNA catabolic process"/>
    <property type="evidence" value="ECO:0007669"/>
    <property type="project" value="TreeGrafter"/>
</dbReference>
<sequence length="745" mass="80824">MHPQPLPRHPPGPSSTRDSFLSRTRSQETQLTQYAYRKKFAKLKVQFEVRMRDSEALIREELRIQDISKRIQEQNDQLLEVLLEFNDSLHIAPDVRYDLTAPGDDDEGDFLPTPHRESSPVHRDPTAAVSRLKDAKAELAAGHLSVDAYHDLENTIKHGKAFAPRLHYRSLIQTPHTDPRPEEGADDRAPGSQFEQSLGFLTPEHETEYYLSMDAKLGDESAALQLGRATDKPSFAERERDAALRNPISVYNWLRRNQPQIFLQDNENASEKSTSRPSNLRTSKRAPPQRKDDDTHDEDGSTVDTGPTSGGAKNKRKRDDETGPKKGGGGGSRANRKKKEDGGSTSKRSSKRMAITILPPVTDTGDVTYPDSDMDSMSVDSDGGVNLEPGQSSKQGLRMAGLDISTGVVTPGEVVTDDPQWMRGHGTYSAPLSTSIIATVAGTVQKTNKLLSVQPLRARYAPEIGDLVVGRIVEVQSRRWKVDVAAPLLAQLPLSAINLPGGILRRRTSADELQIRTFFSEGDLVVAEVQNVHQDGAASLHTRSLKYGKLRNGVFLAVTGAGGSGASSSSVKGGVGAAAAGGAAGSGAGAASAGGGVVRSRRQVWTVNTANGGGDVDVILGVNGYIWISKHAEDTAAASSTTENVSITRMEEMVSSSVYSSQNDEIAPQTRREIARLAQCIRVLVQGGVRVDEETVMGAYEASLQVDLEVGDDHDEEDDDLSREGREYLEGDKSQRILEQVLAQQ</sequence>
<dbReference type="GO" id="GO:0071038">
    <property type="term" value="P:TRAMP-dependent tRNA surveillance pathway"/>
    <property type="evidence" value="ECO:0007669"/>
    <property type="project" value="TreeGrafter"/>
</dbReference>
<feature type="compositionally biased region" description="Basic and acidic residues" evidence="8">
    <location>
        <begin position="177"/>
        <end position="189"/>
    </location>
</feature>
<evidence type="ECO:0000256" key="8">
    <source>
        <dbReference type="SAM" id="MobiDB-lite"/>
    </source>
</evidence>
<feature type="coiled-coil region" evidence="7">
    <location>
        <begin position="57"/>
        <end position="84"/>
    </location>
</feature>
<dbReference type="InterPro" id="IPR012340">
    <property type="entry name" value="NA-bd_OB-fold"/>
</dbReference>
<dbReference type="InterPro" id="IPR055449">
    <property type="entry name" value="Iec3-like_M"/>
</dbReference>
<feature type="domain" description="RRP4 S1" evidence="11">
    <location>
        <begin position="459"/>
        <end position="531"/>
    </location>
</feature>
<feature type="domain" description="INO80 complex subunit 3-like middle region" evidence="12">
    <location>
        <begin position="167"/>
        <end position="267"/>
    </location>
</feature>
<feature type="compositionally biased region" description="Acidic residues" evidence="8">
    <location>
        <begin position="709"/>
        <end position="721"/>
    </location>
</feature>
<dbReference type="Gene3D" id="2.40.50.140">
    <property type="entry name" value="Nucleic acid-binding proteins"/>
    <property type="match status" value="1"/>
</dbReference>
<dbReference type="PANTHER" id="PTHR21321:SF4">
    <property type="entry name" value="EXOSOME COMPLEX COMPONENT RRP4"/>
    <property type="match status" value="1"/>
</dbReference>
<dbReference type="CDD" id="cd22525">
    <property type="entry name" value="KH-I_Rrp4_eukar"/>
    <property type="match status" value="1"/>
</dbReference>
<evidence type="ECO:0000259" key="12">
    <source>
        <dbReference type="Pfam" id="PF24244"/>
    </source>
</evidence>
<feature type="domain" description="Exosome complex component N-terminal" evidence="9">
    <location>
        <begin position="408"/>
        <end position="447"/>
    </location>
</feature>
<dbReference type="GO" id="GO:0006338">
    <property type="term" value="P:chromatin remodeling"/>
    <property type="evidence" value="ECO:0007669"/>
    <property type="project" value="InterPro"/>
</dbReference>
<keyword evidence="3" id="KW-0698">rRNA processing</keyword>
<dbReference type="GO" id="GO:0000467">
    <property type="term" value="P:exonucleolytic trimming to generate mature 3'-end of 5.8S rRNA from tricistronic rRNA transcript (SSU-rRNA, 5.8S rRNA, LSU-rRNA)"/>
    <property type="evidence" value="ECO:0007669"/>
    <property type="project" value="TreeGrafter"/>
</dbReference>
<dbReference type="AlphaFoldDB" id="A0A2I2FFE3"/>
<comment type="similarity">
    <text evidence="2">Belongs to the RRP4 family.</text>
</comment>